<name>A0ACA9L6B9_9GLOM</name>
<accession>A0ACA9L6B9</accession>
<evidence type="ECO:0000313" key="2">
    <source>
        <dbReference type="Proteomes" id="UP000789525"/>
    </source>
</evidence>
<protein>
    <submittedName>
        <fullName evidence="1">17316_t:CDS:1</fullName>
    </submittedName>
</protein>
<comment type="caution">
    <text evidence="1">The sequence shown here is derived from an EMBL/GenBank/DDBJ whole genome shotgun (WGS) entry which is preliminary data.</text>
</comment>
<dbReference type="Proteomes" id="UP000789525">
    <property type="component" value="Unassembled WGS sequence"/>
</dbReference>
<reference evidence="1" key="1">
    <citation type="submission" date="2021-06" db="EMBL/GenBank/DDBJ databases">
        <authorList>
            <person name="Kallberg Y."/>
            <person name="Tangrot J."/>
            <person name="Rosling A."/>
        </authorList>
    </citation>
    <scope>NUCLEOTIDE SEQUENCE</scope>
    <source>
        <strain evidence="1">CL356</strain>
    </source>
</reference>
<keyword evidence="2" id="KW-1185">Reference proteome</keyword>
<proteinExistence type="predicted"/>
<sequence>MRPKSSTKLEKLHEFAKKGTHHNSWIGKCIATRDTLANTQADLMFYSGEVITILKHLKDDVYLGYCEGVIGRFHGKDVSFNYGQSDTQKSDGRITSVSPDISTSDDGDKGSQGAPHIVNFLSPSDAERAIQMRSRSSSISSLELDSEKNTPSTSVPSSPVLTPAINITPSSTYDDVSITPPTLSEHLHNKDVQNSSSSFNSNPDKSQTSQRETPQISNDQLSLSNRAQSDSPLSLNNRPAISFHSQNVFPSSSNQIRKMSSPFPSSTRLSQLAITKRNNSAPPLTNDDETGSKALPHDNSESSALPLKQKSEPSISDDQIRPAQSNNIVQISDGHAPATLRSKYNPGVGGIVDSPTSSPNSSPRVSSDISATTPNESPNSVQLKGRSRAVNQESGSRPVHSRQPSASNMAGTLPRPSLRTENSKIGGTHSNHSPVYSTPLRTFGQSQLSPVISEFSLIIPPQRKSSIGLPSELSSVSSRPQVMNFNDRCSPSTTPLPSPVSQKSRFPSDLSGTIKANQVVMKNQSSPPAPCVPQIFVGNEDIMDNDSSSADKSTSTVPLVSIDQEPPMPTFMIEAANDTDDFSSEDEDEEPVKSEDIPSSQSKKDKVLAVDEYGFVHDVAEKEGADGIQKIIKTPGRSEKNSRTIRLYRERESKWVYFLGNMDPALAKESKKIKKLVRLGIPESVRGKSWQLMAGVHKYRKAGVYEVRFSVTYQLCKREKLPIYDVIERDISR</sequence>
<organism evidence="1 2">
    <name type="scientific">Acaulospora colombiana</name>
    <dbReference type="NCBI Taxonomy" id="27376"/>
    <lineage>
        <taxon>Eukaryota</taxon>
        <taxon>Fungi</taxon>
        <taxon>Fungi incertae sedis</taxon>
        <taxon>Mucoromycota</taxon>
        <taxon>Glomeromycotina</taxon>
        <taxon>Glomeromycetes</taxon>
        <taxon>Diversisporales</taxon>
        <taxon>Acaulosporaceae</taxon>
        <taxon>Acaulospora</taxon>
    </lineage>
</organism>
<dbReference type="EMBL" id="CAJVPT010004587">
    <property type="protein sequence ID" value="CAG8509695.1"/>
    <property type="molecule type" value="Genomic_DNA"/>
</dbReference>
<gene>
    <name evidence="1" type="ORF">ACOLOM_LOCUS3164</name>
</gene>
<feature type="non-terminal residue" evidence="1">
    <location>
        <position position="733"/>
    </location>
</feature>
<evidence type="ECO:0000313" key="1">
    <source>
        <dbReference type="EMBL" id="CAG8509695.1"/>
    </source>
</evidence>